<gene>
    <name evidence="2" type="ORF">NK718_04630</name>
</gene>
<organism evidence="2 3">
    <name type="scientific">Alsobacter ponti</name>
    <dbReference type="NCBI Taxonomy" id="2962936"/>
    <lineage>
        <taxon>Bacteria</taxon>
        <taxon>Pseudomonadati</taxon>
        <taxon>Pseudomonadota</taxon>
        <taxon>Alphaproteobacteria</taxon>
        <taxon>Hyphomicrobiales</taxon>
        <taxon>Alsobacteraceae</taxon>
        <taxon>Alsobacter</taxon>
    </lineage>
</organism>
<comment type="caution">
    <text evidence="2">The sequence shown here is derived from an EMBL/GenBank/DDBJ whole genome shotgun (WGS) entry which is preliminary data.</text>
</comment>
<dbReference type="Proteomes" id="UP001205890">
    <property type="component" value="Unassembled WGS sequence"/>
</dbReference>
<keyword evidence="3" id="KW-1185">Reference proteome</keyword>
<feature type="compositionally biased region" description="Basic and acidic residues" evidence="1">
    <location>
        <begin position="7"/>
        <end position="31"/>
    </location>
</feature>
<sequence length="68" mass="7480">MLHRPAGARDGEARLRRPREPAPDVETHDATDDLPDASSVIRDFVSLIGAARERSAGRRSRPPRARPA</sequence>
<evidence type="ECO:0000313" key="3">
    <source>
        <dbReference type="Proteomes" id="UP001205890"/>
    </source>
</evidence>
<evidence type="ECO:0000313" key="2">
    <source>
        <dbReference type="EMBL" id="MCP8937790.1"/>
    </source>
</evidence>
<evidence type="ECO:0000256" key="1">
    <source>
        <dbReference type="SAM" id="MobiDB-lite"/>
    </source>
</evidence>
<dbReference type="RefSeq" id="WP_254739110.1">
    <property type="nucleotide sequence ID" value="NZ_JANCLU010000003.1"/>
</dbReference>
<name>A0ABT1LAK1_9HYPH</name>
<accession>A0ABT1LAK1</accession>
<protein>
    <submittedName>
        <fullName evidence="2">Uncharacterized protein</fullName>
    </submittedName>
</protein>
<reference evidence="2 3" key="1">
    <citation type="submission" date="2022-07" db="EMBL/GenBank/DDBJ databases">
        <authorList>
            <person name="Li W.-J."/>
            <person name="Deng Q.-Q."/>
        </authorList>
    </citation>
    <scope>NUCLEOTIDE SEQUENCE [LARGE SCALE GENOMIC DNA]</scope>
    <source>
        <strain evidence="2 3">SYSU M60028</strain>
    </source>
</reference>
<proteinExistence type="predicted"/>
<dbReference type="EMBL" id="JANCLU010000003">
    <property type="protein sequence ID" value="MCP8937790.1"/>
    <property type="molecule type" value="Genomic_DNA"/>
</dbReference>
<feature type="region of interest" description="Disordered" evidence="1">
    <location>
        <begin position="1"/>
        <end position="37"/>
    </location>
</feature>